<evidence type="ECO:0000313" key="2">
    <source>
        <dbReference type="Proteomes" id="UP000887116"/>
    </source>
</evidence>
<keyword evidence="2" id="KW-1185">Reference proteome</keyword>
<reference evidence="1" key="1">
    <citation type="submission" date="2020-07" db="EMBL/GenBank/DDBJ databases">
        <title>Multicomponent nature underlies the extraordinary mechanical properties of spider dragline silk.</title>
        <authorList>
            <person name="Kono N."/>
            <person name="Nakamura H."/>
            <person name="Mori M."/>
            <person name="Yoshida Y."/>
            <person name="Ohtoshi R."/>
            <person name="Malay A.D."/>
            <person name="Moran D.A.P."/>
            <person name="Tomita M."/>
            <person name="Numata K."/>
            <person name="Arakawa K."/>
        </authorList>
    </citation>
    <scope>NUCLEOTIDE SEQUENCE</scope>
</reference>
<accession>A0A8X6KME3</accession>
<gene>
    <name evidence="1" type="ORF">TNCT_102491</name>
</gene>
<protein>
    <submittedName>
        <fullName evidence="1">Uncharacterized protein</fullName>
    </submittedName>
</protein>
<name>A0A8X6KME3_TRICU</name>
<dbReference type="AlphaFoldDB" id="A0A8X6KME3"/>
<dbReference type="PROSITE" id="PS51257">
    <property type="entry name" value="PROKAR_LIPOPROTEIN"/>
    <property type="match status" value="1"/>
</dbReference>
<evidence type="ECO:0000313" key="1">
    <source>
        <dbReference type="EMBL" id="GFQ78051.1"/>
    </source>
</evidence>
<proteinExistence type="predicted"/>
<sequence length="100" mass="11631">MYLNVRIPNINFPMHLLDPWVNYNLIANPFTMFSCNNIFIRIEEEGINPIGSKIFNIAFSSNLFVGLNFQSSGKDCISKRKTSEFVSHRSSRIFKESFEF</sequence>
<organism evidence="1 2">
    <name type="scientific">Trichonephila clavata</name>
    <name type="common">Joro spider</name>
    <name type="synonym">Nephila clavata</name>
    <dbReference type="NCBI Taxonomy" id="2740835"/>
    <lineage>
        <taxon>Eukaryota</taxon>
        <taxon>Metazoa</taxon>
        <taxon>Ecdysozoa</taxon>
        <taxon>Arthropoda</taxon>
        <taxon>Chelicerata</taxon>
        <taxon>Arachnida</taxon>
        <taxon>Araneae</taxon>
        <taxon>Araneomorphae</taxon>
        <taxon>Entelegynae</taxon>
        <taxon>Araneoidea</taxon>
        <taxon>Nephilidae</taxon>
        <taxon>Trichonephila</taxon>
    </lineage>
</organism>
<dbReference type="Proteomes" id="UP000887116">
    <property type="component" value="Unassembled WGS sequence"/>
</dbReference>
<dbReference type="EMBL" id="BMAO01031847">
    <property type="protein sequence ID" value="GFQ78051.1"/>
    <property type="molecule type" value="Genomic_DNA"/>
</dbReference>
<comment type="caution">
    <text evidence="1">The sequence shown here is derived from an EMBL/GenBank/DDBJ whole genome shotgun (WGS) entry which is preliminary data.</text>
</comment>